<dbReference type="EMBL" id="LAQJ01000228">
    <property type="protein sequence ID" value="KKO18901.1"/>
    <property type="molecule type" value="Genomic_DNA"/>
</dbReference>
<keyword evidence="2" id="KW-1185">Reference proteome</keyword>
<evidence type="ECO:0000313" key="2">
    <source>
        <dbReference type="Proteomes" id="UP000034954"/>
    </source>
</evidence>
<organism evidence="1 2">
    <name type="scientific">Candidatus Brocadia fulgida</name>
    <dbReference type="NCBI Taxonomy" id="380242"/>
    <lineage>
        <taxon>Bacteria</taxon>
        <taxon>Pseudomonadati</taxon>
        <taxon>Planctomycetota</taxon>
        <taxon>Candidatus Brocadiia</taxon>
        <taxon>Candidatus Brocadiales</taxon>
        <taxon>Candidatus Brocadiaceae</taxon>
        <taxon>Candidatus Brocadia</taxon>
    </lineage>
</organism>
<reference evidence="1 2" key="1">
    <citation type="journal article" date="2013" name="BMC Microbiol.">
        <title>Identification of the type II cytochrome c maturation pathway in anammox bacteria by comparative genomics.</title>
        <authorList>
            <person name="Ferousi C."/>
            <person name="Speth D.R."/>
            <person name="Reimann J."/>
            <person name="Op den Camp H.J."/>
            <person name="Allen J.W."/>
            <person name="Keltjens J.T."/>
            <person name="Jetten M.S."/>
        </authorList>
    </citation>
    <scope>NUCLEOTIDE SEQUENCE [LARGE SCALE GENOMIC DNA]</scope>
    <source>
        <strain evidence="1">RU1</strain>
    </source>
</reference>
<accession>A0A0M2UV82</accession>
<protein>
    <submittedName>
        <fullName evidence="1">Uncharacterized protein</fullName>
    </submittedName>
</protein>
<gene>
    <name evidence="1" type="ORF">BROFUL_02380</name>
</gene>
<name>A0A0M2UV82_9BACT</name>
<dbReference type="AlphaFoldDB" id="A0A0M2UV82"/>
<sequence length="224" mass="25068">MTKFAFKKGFCGLALALVVVLVQGQISFAGEMGEIQKSMSIRVIHDEGNFGLARVRFSGEAGRELKRLMNSRQSAAESEQSVMEPSVMGSGNPVDVYAAYTSFQANTDPLQNAYWPWVYSDQAYLYVAFKVSAATRVSIRWSLYKDDANQAGYNWGFHSRSNWNFDLLTLDPDEWYFAWWHPSGADTPLTDGYYRLSTRVSIPSGGGRGNSRCTFQVVPLPLPE</sequence>
<proteinExistence type="predicted"/>
<dbReference type="Proteomes" id="UP000034954">
    <property type="component" value="Unassembled WGS sequence"/>
</dbReference>
<evidence type="ECO:0000313" key="1">
    <source>
        <dbReference type="EMBL" id="KKO18901.1"/>
    </source>
</evidence>
<comment type="caution">
    <text evidence="1">The sequence shown here is derived from an EMBL/GenBank/DDBJ whole genome shotgun (WGS) entry which is preliminary data.</text>
</comment>